<dbReference type="AlphaFoldDB" id="A0A7S3HVE1"/>
<sequence length="157" mass="17332">MLRLGRYFRFRQPLFAFIAVQIEAVGALEQVCTLSLGFSVLVVHHLLKIETLACGARLHDHLDVRDLVVAGKTALVVRVEILVRHQGMPLAQVVPLFGGARLLAGGIQHAQLLDDVRDRCLLQHVVVALRSALLGCVRLQAANQHTLREESVDVQPQ</sequence>
<gene>
    <name evidence="1" type="ORF">FEHR0123_LOCUS1292</name>
</gene>
<dbReference type="EMBL" id="HBIE01004188">
    <property type="protein sequence ID" value="CAE0306386.1"/>
    <property type="molecule type" value="Transcribed_RNA"/>
</dbReference>
<organism evidence="1">
    <name type="scientific">Favella ehrenbergii</name>
    <dbReference type="NCBI Taxonomy" id="182087"/>
    <lineage>
        <taxon>Eukaryota</taxon>
        <taxon>Sar</taxon>
        <taxon>Alveolata</taxon>
        <taxon>Ciliophora</taxon>
        <taxon>Intramacronucleata</taxon>
        <taxon>Spirotrichea</taxon>
        <taxon>Choreotrichia</taxon>
        <taxon>Tintinnida</taxon>
        <taxon>Xystonellidae</taxon>
        <taxon>Favella</taxon>
    </lineage>
</organism>
<proteinExistence type="predicted"/>
<protein>
    <submittedName>
        <fullName evidence="1">Uncharacterized protein</fullName>
    </submittedName>
</protein>
<reference evidence="1" key="1">
    <citation type="submission" date="2021-01" db="EMBL/GenBank/DDBJ databases">
        <authorList>
            <person name="Corre E."/>
            <person name="Pelletier E."/>
            <person name="Niang G."/>
            <person name="Scheremetjew M."/>
            <person name="Finn R."/>
            <person name="Kale V."/>
            <person name="Holt S."/>
            <person name="Cochrane G."/>
            <person name="Meng A."/>
            <person name="Brown T."/>
            <person name="Cohen L."/>
        </authorList>
    </citation>
    <scope>NUCLEOTIDE SEQUENCE</scope>
    <source>
        <strain evidence="1">Fehren 1</strain>
    </source>
</reference>
<name>A0A7S3HVE1_9SPIT</name>
<accession>A0A7S3HVE1</accession>
<evidence type="ECO:0000313" key="1">
    <source>
        <dbReference type="EMBL" id="CAE0306386.1"/>
    </source>
</evidence>